<reference evidence="2 3" key="1">
    <citation type="submission" date="2020-08" db="EMBL/GenBank/DDBJ databases">
        <title>Plant Genome Project.</title>
        <authorList>
            <person name="Zhang R.-G."/>
        </authorList>
    </citation>
    <scope>NUCLEOTIDE SEQUENCE [LARGE SCALE GENOMIC DNA]</scope>
    <source>
        <tissue evidence="2">Rhizome</tissue>
    </source>
</reference>
<dbReference type="PANTHER" id="PTHR33740:SF1">
    <property type="entry name" value="SLH DOMAIN PROTEIN"/>
    <property type="match status" value="1"/>
</dbReference>
<accession>A0A8J5F0V3</accession>
<evidence type="ECO:0000313" key="2">
    <source>
        <dbReference type="EMBL" id="KAG6479332.1"/>
    </source>
</evidence>
<keyword evidence="3" id="KW-1185">Reference proteome</keyword>
<dbReference type="PANTHER" id="PTHR33740">
    <property type="entry name" value="GPI-ANCHORED ADHESIN-LIKE PROTEIN"/>
    <property type="match status" value="1"/>
</dbReference>
<sequence>MHKAHDHILTLEFRLQMSCNLIAIDQIMEDDVIAEELCTRSEYARWNPKYKILSNPVIVGPVITFFDDVNPDNPDFWYIQSLAEAGIVLSKLSALTFTSTLNNGVVSGPKKIQLLPQSFLSRFDLLNWKALLEYSLPSKFDVEMLRNEVNILDITTDRDVSPHVLVDLMASDNSITRRTFGNIRRLQPCKPVTKAQAAVVLISGRMAEAIQHEISRLEAEKMSRLHDEEEIRSELIQKGDIQRFWEGELEKEQERFLVVEKELKVALLSLEDEKKALNDSLIDYVKEKGELTCREKLQKCLKEEVDQMYDNLASERADLLSEQQNLERYSTELCAKQDAVVEAKSILEAEKEAIRIVRSWVAEEAMQIQSRADVLEQVVLRWRYNSGSGHSQNFSSNSKCSD</sequence>
<dbReference type="Proteomes" id="UP000734854">
    <property type="component" value="Unassembled WGS sequence"/>
</dbReference>
<comment type="caution">
    <text evidence="2">The sequence shown here is derived from an EMBL/GenBank/DDBJ whole genome shotgun (WGS) entry which is preliminary data.</text>
</comment>
<evidence type="ECO:0000256" key="1">
    <source>
        <dbReference type="SAM" id="Coils"/>
    </source>
</evidence>
<name>A0A8J5F0V3_ZINOF</name>
<proteinExistence type="predicted"/>
<evidence type="ECO:0008006" key="4">
    <source>
        <dbReference type="Google" id="ProtNLM"/>
    </source>
</evidence>
<evidence type="ECO:0000313" key="3">
    <source>
        <dbReference type="Proteomes" id="UP000734854"/>
    </source>
</evidence>
<keyword evidence="1" id="KW-0175">Coiled coil</keyword>
<protein>
    <recommendedName>
        <fullName evidence="4">SLH domain-containing protein</fullName>
    </recommendedName>
</protein>
<dbReference type="EMBL" id="JACMSC010000017">
    <property type="protein sequence ID" value="KAG6479332.1"/>
    <property type="molecule type" value="Genomic_DNA"/>
</dbReference>
<feature type="coiled-coil region" evidence="1">
    <location>
        <begin position="260"/>
        <end position="332"/>
    </location>
</feature>
<organism evidence="2 3">
    <name type="scientific">Zingiber officinale</name>
    <name type="common">Ginger</name>
    <name type="synonym">Amomum zingiber</name>
    <dbReference type="NCBI Taxonomy" id="94328"/>
    <lineage>
        <taxon>Eukaryota</taxon>
        <taxon>Viridiplantae</taxon>
        <taxon>Streptophyta</taxon>
        <taxon>Embryophyta</taxon>
        <taxon>Tracheophyta</taxon>
        <taxon>Spermatophyta</taxon>
        <taxon>Magnoliopsida</taxon>
        <taxon>Liliopsida</taxon>
        <taxon>Zingiberales</taxon>
        <taxon>Zingiberaceae</taxon>
        <taxon>Zingiber</taxon>
    </lineage>
</organism>
<dbReference type="AlphaFoldDB" id="A0A8J5F0V3"/>
<gene>
    <name evidence="2" type="ORF">ZIOFF_062795</name>
</gene>